<feature type="non-terminal residue" evidence="1">
    <location>
        <position position="1"/>
    </location>
</feature>
<evidence type="ECO:0000313" key="1">
    <source>
        <dbReference type="EMBL" id="CAF1674766.1"/>
    </source>
</evidence>
<dbReference type="EMBL" id="CAJNOR010013705">
    <property type="protein sequence ID" value="CAF1674766.1"/>
    <property type="molecule type" value="Genomic_DNA"/>
</dbReference>
<reference evidence="1" key="1">
    <citation type="submission" date="2021-02" db="EMBL/GenBank/DDBJ databases">
        <authorList>
            <person name="Nowell W R."/>
        </authorList>
    </citation>
    <scope>NUCLEOTIDE SEQUENCE</scope>
</reference>
<comment type="caution">
    <text evidence="1">The sequence shown here is derived from an EMBL/GenBank/DDBJ whole genome shotgun (WGS) entry which is preliminary data.</text>
</comment>
<protein>
    <submittedName>
        <fullName evidence="1">Uncharacterized protein</fullName>
    </submittedName>
</protein>
<name>A0A816GJ53_ADIRI</name>
<sequence>EKPPCRRGSLCEFEKQKIGLTLDDLLRDEI</sequence>
<evidence type="ECO:0000313" key="2">
    <source>
        <dbReference type="Proteomes" id="UP000663828"/>
    </source>
</evidence>
<dbReference type="Proteomes" id="UP000663828">
    <property type="component" value="Unassembled WGS sequence"/>
</dbReference>
<dbReference type="AlphaFoldDB" id="A0A816GJ53"/>
<organism evidence="1 2">
    <name type="scientific">Adineta ricciae</name>
    <name type="common">Rotifer</name>
    <dbReference type="NCBI Taxonomy" id="249248"/>
    <lineage>
        <taxon>Eukaryota</taxon>
        <taxon>Metazoa</taxon>
        <taxon>Spiralia</taxon>
        <taxon>Gnathifera</taxon>
        <taxon>Rotifera</taxon>
        <taxon>Eurotatoria</taxon>
        <taxon>Bdelloidea</taxon>
        <taxon>Adinetida</taxon>
        <taxon>Adinetidae</taxon>
        <taxon>Adineta</taxon>
    </lineage>
</organism>
<accession>A0A816GJ53</accession>
<proteinExistence type="predicted"/>
<keyword evidence="2" id="KW-1185">Reference proteome</keyword>
<gene>
    <name evidence="1" type="ORF">XAT740_LOCUS59372</name>
</gene>